<organism evidence="1 2">
    <name type="scientific">Amycolatopsis xylanica</name>
    <dbReference type="NCBI Taxonomy" id="589385"/>
    <lineage>
        <taxon>Bacteria</taxon>
        <taxon>Bacillati</taxon>
        <taxon>Actinomycetota</taxon>
        <taxon>Actinomycetes</taxon>
        <taxon>Pseudonocardiales</taxon>
        <taxon>Pseudonocardiaceae</taxon>
        <taxon>Amycolatopsis</taxon>
    </lineage>
</organism>
<dbReference type="PANTHER" id="PTHR39192">
    <property type="entry name" value="IRON UPTAKE SYSTEM COMPONENT EFEO"/>
    <property type="match status" value="1"/>
</dbReference>
<gene>
    <name evidence="1" type="ORF">SAMN05421504_101656</name>
</gene>
<dbReference type="InterPro" id="IPR038352">
    <property type="entry name" value="Imelysin_sf"/>
</dbReference>
<dbReference type="Gene3D" id="1.20.1420.20">
    <property type="entry name" value="M75 peptidase, HXXE motif"/>
    <property type="match status" value="1"/>
</dbReference>
<accession>A0A1H2TRR6</accession>
<evidence type="ECO:0000313" key="1">
    <source>
        <dbReference type="EMBL" id="SDW46457.1"/>
    </source>
</evidence>
<dbReference type="RefSeq" id="WP_245757129.1">
    <property type="nucleotide sequence ID" value="NZ_FNON01000001.1"/>
</dbReference>
<protein>
    <submittedName>
        <fullName evidence="1">Iron uptake system component EfeO</fullName>
    </submittedName>
</protein>
<dbReference type="EMBL" id="FNON01000001">
    <property type="protein sequence ID" value="SDW46457.1"/>
    <property type="molecule type" value="Genomic_DNA"/>
</dbReference>
<evidence type="ECO:0000313" key="2">
    <source>
        <dbReference type="Proteomes" id="UP000199515"/>
    </source>
</evidence>
<dbReference type="CDD" id="cd14656">
    <property type="entry name" value="Imelysin-like_EfeO"/>
    <property type="match status" value="1"/>
</dbReference>
<name>A0A1H2TRR6_9PSEU</name>
<reference evidence="1 2" key="1">
    <citation type="submission" date="2016-10" db="EMBL/GenBank/DDBJ databases">
        <authorList>
            <person name="de Groot N.N."/>
        </authorList>
    </citation>
    <scope>NUCLEOTIDE SEQUENCE [LARGE SCALE GENOMIC DNA]</scope>
    <source>
        <strain evidence="1 2">CPCC 202699</strain>
    </source>
</reference>
<dbReference type="InterPro" id="IPR034981">
    <property type="entry name" value="Imelysin-like_EfeO/Algp7"/>
</dbReference>
<keyword evidence="2" id="KW-1185">Reference proteome</keyword>
<dbReference type="AlphaFoldDB" id="A0A1H2TRR6"/>
<dbReference type="PANTHER" id="PTHR39192:SF1">
    <property type="entry name" value="IRON UPTAKE SYSTEM COMPONENT EFEO"/>
    <property type="match status" value="1"/>
</dbReference>
<dbReference type="STRING" id="589385.SAMN05421504_101656"/>
<sequence length="375" mass="39453">MSRFLRARWAIVAAVVVLAGVVVALEWPRSSESLAESEISVSRSSCGEGWNAKPGPQTLQVRNAGAVTAEVELIDPDTGMVYGEIDGLGAGTIRALPVDLGNGEYAFRCLPEGDAPFVGPKARVSGGSDRRGPAVVPVTNADLLGPVKAYHEYVQNGLGALSEQTAALKAALLSGNRTASQAAWLTAHLTYERLGAAYDAFGDADAAINETGFHGLEAGLWRGDDPVKLAGVAEQLETDVHGLRESFASAQIDQNDLGLRAHEIMENSLQFELTGKTDAGSGTNLATVLANVDGTSAVLEVLRPVLTPRFPGLSTVDKWMNRTRTAVSAARRPDGSWTPLAGLDPALRQKINGSVAELTEQLAPIAAIAEPRRVS</sequence>
<dbReference type="InterPro" id="IPR050894">
    <property type="entry name" value="EfeM/EfeO_iron_uptake"/>
</dbReference>
<dbReference type="Proteomes" id="UP000199515">
    <property type="component" value="Unassembled WGS sequence"/>
</dbReference>
<proteinExistence type="predicted"/>